<keyword evidence="5 9" id="KW-0472">Membrane</keyword>
<dbReference type="GO" id="GO:0016020">
    <property type="term" value="C:membrane"/>
    <property type="evidence" value="ECO:0007669"/>
    <property type="project" value="UniProtKB-SubCell"/>
</dbReference>
<name>K1PFY7_MAGGI</name>
<keyword evidence="4" id="KW-0297">G-protein coupled receptor</keyword>
<evidence type="ECO:0000256" key="1">
    <source>
        <dbReference type="ARBA" id="ARBA00004141"/>
    </source>
</evidence>
<comment type="subcellular location">
    <subcellularLocation>
        <location evidence="1">Membrane</location>
        <topology evidence="1">Multi-pass membrane protein</topology>
    </subcellularLocation>
</comment>
<dbReference type="InterPro" id="IPR017452">
    <property type="entry name" value="GPCR_Rhodpsn_7TM"/>
</dbReference>
<reference evidence="11" key="1">
    <citation type="journal article" date="2012" name="Nature">
        <title>The oyster genome reveals stress adaptation and complexity of shell formation.</title>
        <authorList>
            <person name="Zhang G."/>
            <person name="Fang X."/>
            <person name="Guo X."/>
            <person name="Li L."/>
            <person name="Luo R."/>
            <person name="Xu F."/>
            <person name="Yang P."/>
            <person name="Zhang L."/>
            <person name="Wang X."/>
            <person name="Qi H."/>
            <person name="Xiong Z."/>
            <person name="Que H."/>
            <person name="Xie Y."/>
            <person name="Holland P.W."/>
            <person name="Paps J."/>
            <person name="Zhu Y."/>
            <person name="Wu F."/>
            <person name="Chen Y."/>
            <person name="Wang J."/>
            <person name="Peng C."/>
            <person name="Meng J."/>
            <person name="Yang L."/>
            <person name="Liu J."/>
            <person name="Wen B."/>
            <person name="Zhang N."/>
            <person name="Huang Z."/>
            <person name="Zhu Q."/>
            <person name="Feng Y."/>
            <person name="Mount A."/>
            <person name="Hedgecock D."/>
            <person name="Xu Z."/>
            <person name="Liu Y."/>
            <person name="Domazet-Loso T."/>
            <person name="Du Y."/>
            <person name="Sun X."/>
            <person name="Zhang S."/>
            <person name="Liu B."/>
            <person name="Cheng P."/>
            <person name="Jiang X."/>
            <person name="Li J."/>
            <person name="Fan D."/>
            <person name="Wang W."/>
            <person name="Fu W."/>
            <person name="Wang T."/>
            <person name="Wang B."/>
            <person name="Zhang J."/>
            <person name="Peng Z."/>
            <person name="Li Y."/>
            <person name="Li N."/>
            <person name="Wang J."/>
            <person name="Chen M."/>
            <person name="He Y."/>
            <person name="Tan F."/>
            <person name="Song X."/>
            <person name="Zheng Q."/>
            <person name="Huang R."/>
            <person name="Yang H."/>
            <person name="Du X."/>
            <person name="Chen L."/>
            <person name="Yang M."/>
            <person name="Gaffney P.M."/>
            <person name="Wang S."/>
            <person name="Luo L."/>
            <person name="She Z."/>
            <person name="Ming Y."/>
            <person name="Huang W."/>
            <person name="Zhang S."/>
            <person name="Huang B."/>
            <person name="Zhang Y."/>
            <person name="Qu T."/>
            <person name="Ni P."/>
            <person name="Miao G."/>
            <person name="Wang J."/>
            <person name="Wang Q."/>
            <person name="Steinberg C.E."/>
            <person name="Wang H."/>
            <person name="Li N."/>
            <person name="Qian L."/>
            <person name="Zhang G."/>
            <person name="Li Y."/>
            <person name="Yang H."/>
            <person name="Liu X."/>
            <person name="Wang J."/>
            <person name="Yin Y."/>
            <person name="Wang J."/>
        </authorList>
    </citation>
    <scope>NUCLEOTIDE SEQUENCE [LARGE SCALE GENOMIC DNA]</scope>
    <source>
        <strain evidence="11">05x7-T-G4-1.051#20</strain>
    </source>
</reference>
<feature type="transmembrane region" description="Helical" evidence="9">
    <location>
        <begin position="178"/>
        <end position="198"/>
    </location>
</feature>
<evidence type="ECO:0000256" key="3">
    <source>
        <dbReference type="ARBA" id="ARBA00022989"/>
    </source>
</evidence>
<feature type="transmembrane region" description="Helical" evidence="9">
    <location>
        <begin position="145"/>
        <end position="166"/>
    </location>
</feature>
<dbReference type="GO" id="GO:0004930">
    <property type="term" value="F:G protein-coupled receptor activity"/>
    <property type="evidence" value="ECO:0007669"/>
    <property type="project" value="UniProtKB-KW"/>
</dbReference>
<accession>K1PFY7</accession>
<feature type="domain" description="G-protein coupled receptors family 1 profile" evidence="10">
    <location>
        <begin position="158"/>
        <end position="414"/>
    </location>
</feature>
<keyword evidence="7" id="KW-0807">Transducer</keyword>
<dbReference type="EMBL" id="JH818588">
    <property type="protein sequence ID" value="EKC20493.1"/>
    <property type="molecule type" value="Genomic_DNA"/>
</dbReference>
<evidence type="ECO:0000256" key="9">
    <source>
        <dbReference type="SAM" id="Phobius"/>
    </source>
</evidence>
<keyword evidence="6 11" id="KW-0675">Receptor</keyword>
<evidence type="ECO:0000256" key="8">
    <source>
        <dbReference type="SAM" id="MobiDB-lite"/>
    </source>
</evidence>
<feature type="transmembrane region" description="Helical" evidence="9">
    <location>
        <begin position="31"/>
        <end position="54"/>
    </location>
</feature>
<dbReference type="SUPFAM" id="SSF81321">
    <property type="entry name" value="Family A G protein-coupled receptor-like"/>
    <property type="match status" value="2"/>
</dbReference>
<dbReference type="InterPro" id="IPR000276">
    <property type="entry name" value="GPCR_Rhodpsn"/>
</dbReference>
<proteinExistence type="predicted"/>
<feature type="region of interest" description="Disordered" evidence="8">
    <location>
        <begin position="460"/>
        <end position="491"/>
    </location>
</feature>
<feature type="transmembrane region" description="Helical" evidence="9">
    <location>
        <begin position="257"/>
        <end position="276"/>
    </location>
</feature>
<dbReference type="HOGENOM" id="CLU_035647_4_0_1"/>
<feature type="transmembrane region" description="Helical" evidence="9">
    <location>
        <begin position="353"/>
        <end position="370"/>
    </location>
</feature>
<dbReference type="PANTHER" id="PTHR24243:SF224">
    <property type="entry name" value="G-PROTEIN COUPLED RECEPTOR 19-RELATED"/>
    <property type="match status" value="1"/>
</dbReference>
<protein>
    <submittedName>
        <fullName evidence="11">Neuropeptide FF receptor 2</fullName>
    </submittedName>
</protein>
<sequence length="491" mass="55292">MSNVTQNGEQLNNKTLEELNNLKVHQRMPTIVFLFILIPFGVVGNIVTILVYGLKYRPSTFRVYILTLAIVDLLSCCIGMPVELADNLIPLVFYDEKLCKVGKFSGQILKIARSMSVPYNTTTTAIFETLEELNDKKARQRMPTIVFLCILIAFGVIGNIVVLVVYGLRYRPSTFRSYILTLAVIDLLSCLIAMPVELVDNLYPLQFFSEEVCKGGRFLGHVFKIGSALIILVMAVGRFRKICRPFSKQISINQAHFLCALAMGLAILFAWPNAIVQGMRKHYFDGGVIGYDCSVDDDVSKTIYPFIYAIVLFTVYISVFSSLVTLYTLIILRIRSHNNAEQKLKRMKINPRVTKVMIAITVAFIVSYIPDCIMDANYTFNQGNTLPSTPLVLALLPLLARAYFINNVINPLIYLIGETKFRKIVKLSMIWVLRSLQRRDTGDVFAASFSASDTFRTERMATYHKTSSSNKSQPSGNHSGQVRQEISQTNT</sequence>
<dbReference type="PANTHER" id="PTHR24243">
    <property type="entry name" value="G-PROTEIN COUPLED RECEPTOR"/>
    <property type="match status" value="1"/>
</dbReference>
<gene>
    <name evidence="11" type="ORF">CGI_10005899</name>
</gene>
<evidence type="ECO:0000256" key="6">
    <source>
        <dbReference type="ARBA" id="ARBA00023170"/>
    </source>
</evidence>
<feature type="transmembrane region" description="Helical" evidence="9">
    <location>
        <begin position="306"/>
        <end position="332"/>
    </location>
</feature>
<evidence type="ECO:0000256" key="7">
    <source>
        <dbReference type="ARBA" id="ARBA00023224"/>
    </source>
</evidence>
<evidence type="ECO:0000259" key="10">
    <source>
        <dbReference type="PROSITE" id="PS50262"/>
    </source>
</evidence>
<feature type="transmembrane region" description="Helical" evidence="9">
    <location>
        <begin position="61"/>
        <end position="82"/>
    </location>
</feature>
<dbReference type="CDD" id="cd00637">
    <property type="entry name" value="7tm_classA_rhodopsin-like"/>
    <property type="match status" value="1"/>
</dbReference>
<dbReference type="Gene3D" id="1.20.1070.10">
    <property type="entry name" value="Rhodopsin 7-helix transmembrane proteins"/>
    <property type="match status" value="2"/>
</dbReference>
<dbReference type="PROSITE" id="PS50262">
    <property type="entry name" value="G_PROTEIN_RECEP_F1_2"/>
    <property type="match status" value="1"/>
</dbReference>
<evidence type="ECO:0000313" key="11">
    <source>
        <dbReference type="EMBL" id="EKC20493.1"/>
    </source>
</evidence>
<dbReference type="PRINTS" id="PR00237">
    <property type="entry name" value="GPCRRHODOPSN"/>
</dbReference>
<dbReference type="InParanoid" id="K1PFY7"/>
<keyword evidence="3 9" id="KW-1133">Transmembrane helix</keyword>
<feature type="transmembrane region" description="Helical" evidence="9">
    <location>
        <begin position="390"/>
        <end position="416"/>
    </location>
</feature>
<dbReference type="AlphaFoldDB" id="K1PFY7"/>
<evidence type="ECO:0000256" key="2">
    <source>
        <dbReference type="ARBA" id="ARBA00022692"/>
    </source>
</evidence>
<evidence type="ECO:0000256" key="5">
    <source>
        <dbReference type="ARBA" id="ARBA00023136"/>
    </source>
</evidence>
<evidence type="ECO:0000256" key="4">
    <source>
        <dbReference type="ARBA" id="ARBA00023040"/>
    </source>
</evidence>
<keyword evidence="2 9" id="KW-0812">Transmembrane</keyword>
<organism evidence="11">
    <name type="scientific">Magallana gigas</name>
    <name type="common">Pacific oyster</name>
    <name type="synonym">Crassostrea gigas</name>
    <dbReference type="NCBI Taxonomy" id="29159"/>
    <lineage>
        <taxon>Eukaryota</taxon>
        <taxon>Metazoa</taxon>
        <taxon>Spiralia</taxon>
        <taxon>Lophotrochozoa</taxon>
        <taxon>Mollusca</taxon>
        <taxon>Bivalvia</taxon>
        <taxon>Autobranchia</taxon>
        <taxon>Pteriomorphia</taxon>
        <taxon>Ostreida</taxon>
        <taxon>Ostreoidea</taxon>
        <taxon>Ostreidae</taxon>
        <taxon>Magallana</taxon>
    </lineage>
</organism>
<dbReference type="Pfam" id="PF00001">
    <property type="entry name" value="7tm_1"/>
    <property type="match status" value="1"/>
</dbReference>
<feature type="transmembrane region" description="Helical" evidence="9">
    <location>
        <begin position="218"/>
        <end position="236"/>
    </location>
</feature>
<feature type="compositionally biased region" description="Polar residues" evidence="8">
    <location>
        <begin position="464"/>
        <end position="491"/>
    </location>
</feature>